<dbReference type="PANTHER" id="PTHR24221">
    <property type="entry name" value="ATP-BINDING CASSETTE SUB-FAMILY B"/>
    <property type="match status" value="1"/>
</dbReference>
<dbReference type="GO" id="GO:0030253">
    <property type="term" value="P:protein secretion by the type I secretion system"/>
    <property type="evidence" value="ECO:0007669"/>
    <property type="project" value="InterPro"/>
</dbReference>
<keyword evidence="5 7" id="KW-1133">Transmembrane helix</keyword>
<evidence type="ECO:0000256" key="6">
    <source>
        <dbReference type="ARBA" id="ARBA00023136"/>
    </source>
</evidence>
<evidence type="ECO:0000259" key="9">
    <source>
        <dbReference type="PROSITE" id="PS50929"/>
    </source>
</evidence>
<dbReference type="GO" id="GO:0030256">
    <property type="term" value="C:type I protein secretion system complex"/>
    <property type="evidence" value="ECO:0007669"/>
    <property type="project" value="InterPro"/>
</dbReference>
<dbReference type="PROSITE" id="PS50893">
    <property type="entry name" value="ABC_TRANSPORTER_2"/>
    <property type="match status" value="1"/>
</dbReference>
<dbReference type="NCBIfam" id="TIGR01842">
    <property type="entry name" value="type_I_sec_PrtD"/>
    <property type="match status" value="1"/>
</dbReference>
<dbReference type="AlphaFoldDB" id="A0A931MLF3"/>
<evidence type="ECO:0000259" key="8">
    <source>
        <dbReference type="PROSITE" id="PS50893"/>
    </source>
</evidence>
<sequence length="550" mass="57687">MFSALTNLLFIAPTLYMLQVYERVVPTGSLATLAGLSAVLLFALASLALLDRLRARLLQRAGLALDEAVARAVLETSLTHPVEAEARQAMRNLDNARNALAGAPMVALFDAPWMPIYIVVCTALHPLIGVLALVAAAVLAAIALLNERTAAPAIARARAAAAQSALSHEALIGSSEAIRALGMGERLVEQARTERLHVLDGQFRCGLRGLDHSSATKFARMAFQSLALGLGALLAIDKAISPGAIFAASFLIARALSPVEQLVSHWKPLAEGWQAWSEVHRLLDARARARPKTGLPRPQGHLALQGAIVMPPGATQAALKSLSLSLSAGRITAVIGPSGSGKSTLLRVLTGALPLERGVARLDGADLADWDSDDLARHIGYVPQSPSLLAGTVAQNIARFTQPPQGPGGKSDHDAMIVAAARACGAHEMILALDNGYEHRLGSGGSGLSAGQAQKVALARALFGDPALLLLDEPNAHLDSEGDARLGETLARLREAGRTIVIVSHKTTIFPLVDRLVALREGQLVASGPRDEVLAHLRRDAPPTSGVETA</sequence>
<evidence type="ECO:0000256" key="3">
    <source>
        <dbReference type="ARBA" id="ARBA00022741"/>
    </source>
</evidence>
<feature type="domain" description="ABC transporter" evidence="8">
    <location>
        <begin position="302"/>
        <end position="546"/>
    </location>
</feature>
<reference evidence="10" key="1">
    <citation type="submission" date="2020-11" db="EMBL/GenBank/DDBJ databases">
        <title>Novosphingobium aureum sp. nov., a marine bacterium isolated from sediment of a salt flat.</title>
        <authorList>
            <person name="Yoo Y."/>
            <person name="Kim J.-J."/>
        </authorList>
    </citation>
    <scope>NUCLEOTIDE SEQUENCE</scope>
    <source>
        <strain evidence="10">YJ-S2-02</strain>
    </source>
</reference>
<feature type="transmembrane region" description="Helical" evidence="7">
    <location>
        <begin position="27"/>
        <end position="50"/>
    </location>
</feature>
<dbReference type="PANTHER" id="PTHR24221:SF248">
    <property type="entry name" value="ABC TRANSPORTER TRANSMEMBRANE REGION"/>
    <property type="match status" value="1"/>
</dbReference>
<dbReference type="InterPro" id="IPR003593">
    <property type="entry name" value="AAA+_ATPase"/>
</dbReference>
<dbReference type="InterPro" id="IPR017871">
    <property type="entry name" value="ABC_transporter-like_CS"/>
</dbReference>
<keyword evidence="6 7" id="KW-0472">Membrane</keyword>
<dbReference type="InterPro" id="IPR003439">
    <property type="entry name" value="ABC_transporter-like_ATP-bd"/>
</dbReference>
<dbReference type="SUPFAM" id="SSF52540">
    <property type="entry name" value="P-loop containing nucleoside triphosphate hydrolases"/>
    <property type="match status" value="1"/>
</dbReference>
<feature type="transmembrane region" description="Helical" evidence="7">
    <location>
        <begin position="126"/>
        <end position="146"/>
    </location>
</feature>
<evidence type="ECO:0000313" key="11">
    <source>
        <dbReference type="Proteomes" id="UP000617634"/>
    </source>
</evidence>
<protein>
    <submittedName>
        <fullName evidence="10">Type I secretion system permease/ATPase</fullName>
    </submittedName>
</protein>
<keyword evidence="3" id="KW-0547">Nucleotide-binding</keyword>
<name>A0A931MLF3_9SPHN</name>
<dbReference type="InterPro" id="IPR039421">
    <property type="entry name" value="Type_1_exporter"/>
</dbReference>
<keyword evidence="11" id="KW-1185">Reference proteome</keyword>
<dbReference type="Proteomes" id="UP000617634">
    <property type="component" value="Unassembled WGS sequence"/>
</dbReference>
<gene>
    <name evidence="10" type="ORF">I5E68_13600</name>
</gene>
<feature type="transmembrane region" description="Helical" evidence="7">
    <location>
        <begin position="226"/>
        <end position="252"/>
    </location>
</feature>
<dbReference type="GO" id="GO:0016887">
    <property type="term" value="F:ATP hydrolysis activity"/>
    <property type="evidence" value="ECO:0007669"/>
    <property type="project" value="InterPro"/>
</dbReference>
<dbReference type="InterPro" id="IPR036640">
    <property type="entry name" value="ABC1_TM_sf"/>
</dbReference>
<dbReference type="SMART" id="SM00382">
    <property type="entry name" value="AAA"/>
    <property type="match status" value="1"/>
</dbReference>
<evidence type="ECO:0000256" key="1">
    <source>
        <dbReference type="ARBA" id="ARBA00004651"/>
    </source>
</evidence>
<dbReference type="GO" id="GO:0005524">
    <property type="term" value="F:ATP binding"/>
    <property type="evidence" value="ECO:0007669"/>
    <property type="project" value="UniProtKB-KW"/>
</dbReference>
<dbReference type="InterPro" id="IPR027417">
    <property type="entry name" value="P-loop_NTPase"/>
</dbReference>
<dbReference type="EMBL" id="JADZGI010000002">
    <property type="protein sequence ID" value="MBH0113977.1"/>
    <property type="molecule type" value="Genomic_DNA"/>
</dbReference>
<comment type="subcellular location">
    <subcellularLocation>
        <location evidence="1">Cell membrane</location>
        <topology evidence="1">Multi-pass membrane protein</topology>
    </subcellularLocation>
</comment>
<feature type="transmembrane region" description="Helical" evidence="7">
    <location>
        <begin position="99"/>
        <end position="120"/>
    </location>
</feature>
<evidence type="ECO:0000256" key="5">
    <source>
        <dbReference type="ARBA" id="ARBA00022989"/>
    </source>
</evidence>
<dbReference type="PROSITE" id="PS50929">
    <property type="entry name" value="ABC_TM1F"/>
    <property type="match status" value="1"/>
</dbReference>
<keyword evidence="4" id="KW-0067">ATP-binding</keyword>
<evidence type="ECO:0000256" key="2">
    <source>
        <dbReference type="ARBA" id="ARBA00022692"/>
    </source>
</evidence>
<dbReference type="Gene3D" id="3.40.50.300">
    <property type="entry name" value="P-loop containing nucleotide triphosphate hydrolases"/>
    <property type="match status" value="1"/>
</dbReference>
<evidence type="ECO:0000256" key="7">
    <source>
        <dbReference type="SAM" id="Phobius"/>
    </source>
</evidence>
<accession>A0A931MLF3</accession>
<dbReference type="GO" id="GO:0034040">
    <property type="term" value="F:ATPase-coupled lipid transmembrane transporter activity"/>
    <property type="evidence" value="ECO:0007669"/>
    <property type="project" value="TreeGrafter"/>
</dbReference>
<dbReference type="InterPro" id="IPR010128">
    <property type="entry name" value="ATPase_T1SS_PrtD-like"/>
</dbReference>
<evidence type="ECO:0000256" key="4">
    <source>
        <dbReference type="ARBA" id="ARBA00022840"/>
    </source>
</evidence>
<dbReference type="GO" id="GO:0140359">
    <property type="term" value="F:ABC-type transporter activity"/>
    <property type="evidence" value="ECO:0007669"/>
    <property type="project" value="InterPro"/>
</dbReference>
<dbReference type="GO" id="GO:0005886">
    <property type="term" value="C:plasma membrane"/>
    <property type="evidence" value="ECO:0007669"/>
    <property type="project" value="UniProtKB-SubCell"/>
</dbReference>
<dbReference type="Gene3D" id="1.20.1560.10">
    <property type="entry name" value="ABC transporter type 1, transmembrane domain"/>
    <property type="match status" value="1"/>
</dbReference>
<comment type="caution">
    <text evidence="10">The sequence shown here is derived from an EMBL/GenBank/DDBJ whole genome shotgun (WGS) entry which is preliminary data.</text>
</comment>
<dbReference type="Pfam" id="PF00005">
    <property type="entry name" value="ABC_tran"/>
    <property type="match status" value="1"/>
</dbReference>
<organism evidence="10 11">
    <name type="scientific">Novosphingobium aureum</name>
    <dbReference type="NCBI Taxonomy" id="2792964"/>
    <lineage>
        <taxon>Bacteria</taxon>
        <taxon>Pseudomonadati</taxon>
        <taxon>Pseudomonadota</taxon>
        <taxon>Alphaproteobacteria</taxon>
        <taxon>Sphingomonadales</taxon>
        <taxon>Sphingomonadaceae</taxon>
        <taxon>Novosphingobium</taxon>
    </lineage>
</organism>
<proteinExistence type="predicted"/>
<keyword evidence="2 7" id="KW-0812">Transmembrane</keyword>
<evidence type="ECO:0000313" key="10">
    <source>
        <dbReference type="EMBL" id="MBH0113977.1"/>
    </source>
</evidence>
<dbReference type="InterPro" id="IPR011527">
    <property type="entry name" value="ABC1_TM_dom"/>
</dbReference>
<feature type="domain" description="ABC transmembrane type-1" evidence="9">
    <location>
        <begin position="1"/>
        <end position="271"/>
    </location>
</feature>
<dbReference type="PROSITE" id="PS00211">
    <property type="entry name" value="ABC_TRANSPORTER_1"/>
    <property type="match status" value="1"/>
</dbReference>
<dbReference type="SUPFAM" id="SSF90123">
    <property type="entry name" value="ABC transporter transmembrane region"/>
    <property type="match status" value="1"/>
</dbReference>